<proteinExistence type="predicted"/>
<dbReference type="RefSeq" id="WP_087667909.1">
    <property type="nucleotide sequence ID" value="NZ_FCNW02000013.1"/>
</dbReference>
<dbReference type="OrthoDB" id="8526975at2"/>
<name>A0A158H6Q8_9BURK</name>
<evidence type="ECO:0000313" key="1">
    <source>
        <dbReference type="EMBL" id="SAL39985.1"/>
    </source>
</evidence>
<keyword evidence="2" id="KW-1185">Reference proteome</keyword>
<evidence type="ECO:0008006" key="3">
    <source>
        <dbReference type="Google" id="ProtNLM"/>
    </source>
</evidence>
<dbReference type="InterPro" id="IPR029024">
    <property type="entry name" value="TerB-like"/>
</dbReference>
<comment type="caution">
    <text evidence="1">The sequence shown here is derived from an EMBL/GenBank/DDBJ whole genome shotgun (WGS) entry which is preliminary data.</text>
</comment>
<organism evidence="1 2">
    <name type="scientific">Caballeronia humi</name>
    <dbReference type="NCBI Taxonomy" id="326474"/>
    <lineage>
        <taxon>Bacteria</taxon>
        <taxon>Pseudomonadati</taxon>
        <taxon>Pseudomonadota</taxon>
        <taxon>Betaproteobacteria</taxon>
        <taxon>Burkholderiales</taxon>
        <taxon>Burkholderiaceae</taxon>
        <taxon>Caballeronia</taxon>
    </lineage>
</organism>
<gene>
    <name evidence="1" type="ORF">AWB65_03024</name>
</gene>
<dbReference type="EMBL" id="FCNW02000013">
    <property type="protein sequence ID" value="SAL39985.1"/>
    <property type="molecule type" value="Genomic_DNA"/>
</dbReference>
<dbReference type="Proteomes" id="UP000054977">
    <property type="component" value="Unassembled WGS sequence"/>
</dbReference>
<accession>A0A158H6Q8</accession>
<sequence>MRHYQCDSPEAAARIVAACLLSDGYLGADEIEALVRHDIERRLSLRPHQFLVVVQSLCEDLTWSAYLDWGDACRLDPAIVVQLAADVQDWQMRRDVIWLCKEAIHADRHVSAGEAGFLRLLRAAWELPEHADWARPREVIRLARPHRVE</sequence>
<reference evidence="1" key="1">
    <citation type="submission" date="2016-01" db="EMBL/GenBank/DDBJ databases">
        <authorList>
            <person name="Peeters C."/>
        </authorList>
    </citation>
    <scope>NUCLEOTIDE SEQUENCE [LARGE SCALE GENOMIC DNA]</scope>
    <source>
        <strain evidence="1">LMG 22934</strain>
    </source>
</reference>
<dbReference type="SUPFAM" id="SSF158682">
    <property type="entry name" value="TerB-like"/>
    <property type="match status" value="1"/>
</dbReference>
<evidence type="ECO:0000313" key="2">
    <source>
        <dbReference type="Proteomes" id="UP000054977"/>
    </source>
</evidence>
<protein>
    <recommendedName>
        <fullName evidence="3">TerB family tellurite resistance protein</fullName>
    </recommendedName>
</protein>
<dbReference type="AlphaFoldDB" id="A0A158H6Q8"/>